<dbReference type="InterPro" id="IPR000719">
    <property type="entry name" value="Prot_kinase_dom"/>
</dbReference>
<dbReference type="InterPro" id="IPR011009">
    <property type="entry name" value="Kinase-like_dom_sf"/>
</dbReference>
<organism evidence="2 3">
    <name type="scientific">Coemansia brasiliensis</name>
    <dbReference type="NCBI Taxonomy" id="2650707"/>
    <lineage>
        <taxon>Eukaryota</taxon>
        <taxon>Fungi</taxon>
        <taxon>Fungi incertae sedis</taxon>
        <taxon>Zoopagomycota</taxon>
        <taxon>Kickxellomycotina</taxon>
        <taxon>Kickxellomycetes</taxon>
        <taxon>Kickxellales</taxon>
        <taxon>Kickxellaceae</taxon>
        <taxon>Coemansia</taxon>
    </lineage>
</organism>
<protein>
    <submittedName>
        <fullName evidence="2">Cyclin-dependent kinase-like 1</fullName>
        <ecNumber evidence="2">2.7.11.22</ecNumber>
    </submittedName>
</protein>
<name>A0A9W8M1N5_9FUNG</name>
<dbReference type="PROSITE" id="PS50011">
    <property type="entry name" value="PROTEIN_KINASE_DOM"/>
    <property type="match status" value="1"/>
</dbReference>
<keyword evidence="2" id="KW-0418">Kinase</keyword>
<reference evidence="2" key="1">
    <citation type="submission" date="2022-07" db="EMBL/GenBank/DDBJ databases">
        <title>Phylogenomic reconstructions and comparative analyses of Kickxellomycotina fungi.</title>
        <authorList>
            <person name="Reynolds N.K."/>
            <person name="Stajich J.E."/>
            <person name="Barry K."/>
            <person name="Grigoriev I.V."/>
            <person name="Crous P."/>
            <person name="Smith M.E."/>
        </authorList>
    </citation>
    <scope>NUCLEOTIDE SEQUENCE</scope>
    <source>
        <strain evidence="2">NRRL 1566</strain>
    </source>
</reference>
<sequence>MSIDFTHRNGKHNSVLVDVVTGKSNDGTMFEITKNACIYQSVHPRNKLCHVFEAEYQGEKAILKITWEFVDLLPEPAVYDALQAAGVPNIPVVLDSGIIVQNAFNYRAEYVVMEYAGVPLVDFMDAYKSSTNDWLYTLTNNVLVQVVGCLARAWEAGILHRDVSRGNVLVRAKGNVTLIDWGYAKLLSNGPANTNELATKWHYNKYNVAECEDRQDSYAGSPLFMSIPVLLQANYRTVVNDVESIFYVALDALSAIWEDEADDEVPVALSMKDQKTLAHVRRFCLFNKNTYKESFGVYCQHKQLDETLEQLYEYLFTSNGQYIGDVLAKDLKWERPVNINRLLKIAKIEPDLTWRDKTRAGRKRLLEESQ</sequence>
<dbReference type="Pfam" id="PF00069">
    <property type="entry name" value="Pkinase"/>
    <property type="match status" value="1"/>
</dbReference>
<evidence type="ECO:0000313" key="2">
    <source>
        <dbReference type="EMBL" id="KAJ2850555.1"/>
    </source>
</evidence>
<dbReference type="GO" id="GO:0005524">
    <property type="term" value="F:ATP binding"/>
    <property type="evidence" value="ECO:0007669"/>
    <property type="project" value="InterPro"/>
</dbReference>
<dbReference type="EC" id="2.7.11.22" evidence="2"/>
<keyword evidence="2" id="KW-0808">Transferase</keyword>
<dbReference type="OrthoDB" id="5592585at2759"/>
<keyword evidence="3" id="KW-1185">Reference proteome</keyword>
<dbReference type="EMBL" id="JANBUW010000029">
    <property type="protein sequence ID" value="KAJ2850555.1"/>
    <property type="molecule type" value="Genomic_DNA"/>
</dbReference>
<evidence type="ECO:0000259" key="1">
    <source>
        <dbReference type="PROSITE" id="PS50011"/>
    </source>
</evidence>
<proteinExistence type="predicted"/>
<dbReference type="AlphaFoldDB" id="A0A9W8M1N5"/>
<comment type="caution">
    <text evidence="2">The sequence shown here is derived from an EMBL/GenBank/DDBJ whole genome shotgun (WGS) entry which is preliminary data.</text>
</comment>
<gene>
    <name evidence="2" type="primary">CDKL1</name>
    <name evidence="2" type="ORF">IWW36_001805</name>
</gene>
<dbReference type="SMART" id="SM00220">
    <property type="entry name" value="S_TKc"/>
    <property type="match status" value="1"/>
</dbReference>
<feature type="domain" description="Protein kinase" evidence="1">
    <location>
        <begin position="15"/>
        <end position="370"/>
    </location>
</feature>
<dbReference type="Proteomes" id="UP001139887">
    <property type="component" value="Unassembled WGS sequence"/>
</dbReference>
<dbReference type="SUPFAM" id="SSF56112">
    <property type="entry name" value="Protein kinase-like (PK-like)"/>
    <property type="match status" value="1"/>
</dbReference>
<evidence type="ECO:0000313" key="3">
    <source>
        <dbReference type="Proteomes" id="UP001139887"/>
    </source>
</evidence>
<dbReference type="Gene3D" id="1.10.510.10">
    <property type="entry name" value="Transferase(Phosphotransferase) domain 1"/>
    <property type="match status" value="1"/>
</dbReference>
<accession>A0A9W8M1N5</accession>
<dbReference type="GO" id="GO:0004693">
    <property type="term" value="F:cyclin-dependent protein serine/threonine kinase activity"/>
    <property type="evidence" value="ECO:0007669"/>
    <property type="project" value="UniProtKB-EC"/>
</dbReference>